<name>A0AAE0SYA1_9BIVA</name>
<reference evidence="1" key="1">
    <citation type="journal article" date="2021" name="Genome Biol. Evol.">
        <title>A High-Quality Reference Genome for a Parasitic Bivalve with Doubly Uniparental Inheritance (Bivalvia: Unionida).</title>
        <authorList>
            <person name="Smith C.H."/>
        </authorList>
    </citation>
    <scope>NUCLEOTIDE SEQUENCE</scope>
    <source>
        <strain evidence="1">CHS0354</strain>
    </source>
</reference>
<organism evidence="1 2">
    <name type="scientific">Potamilus streckersoni</name>
    <dbReference type="NCBI Taxonomy" id="2493646"/>
    <lineage>
        <taxon>Eukaryota</taxon>
        <taxon>Metazoa</taxon>
        <taxon>Spiralia</taxon>
        <taxon>Lophotrochozoa</taxon>
        <taxon>Mollusca</taxon>
        <taxon>Bivalvia</taxon>
        <taxon>Autobranchia</taxon>
        <taxon>Heteroconchia</taxon>
        <taxon>Palaeoheterodonta</taxon>
        <taxon>Unionida</taxon>
        <taxon>Unionoidea</taxon>
        <taxon>Unionidae</taxon>
        <taxon>Ambleminae</taxon>
        <taxon>Lampsilini</taxon>
        <taxon>Potamilus</taxon>
    </lineage>
</organism>
<gene>
    <name evidence="1" type="ORF">CHS0354_017489</name>
</gene>
<proteinExistence type="predicted"/>
<reference evidence="1" key="2">
    <citation type="journal article" date="2021" name="Genome Biol. Evol.">
        <title>Developing a high-quality reference genome for a parasitic bivalve with doubly uniparental inheritance (Bivalvia: Unionida).</title>
        <authorList>
            <person name="Smith C.H."/>
        </authorList>
    </citation>
    <scope>NUCLEOTIDE SEQUENCE</scope>
    <source>
        <strain evidence="1">CHS0354</strain>
        <tissue evidence="1">Mantle</tissue>
    </source>
</reference>
<dbReference type="Proteomes" id="UP001195483">
    <property type="component" value="Unassembled WGS sequence"/>
</dbReference>
<comment type="caution">
    <text evidence="1">The sequence shown here is derived from an EMBL/GenBank/DDBJ whole genome shotgun (WGS) entry which is preliminary data.</text>
</comment>
<accession>A0AAE0SYA1</accession>
<dbReference type="EMBL" id="JAEAOA010001081">
    <property type="protein sequence ID" value="KAK3600312.1"/>
    <property type="molecule type" value="Genomic_DNA"/>
</dbReference>
<protein>
    <submittedName>
        <fullName evidence="1">Uncharacterized protein</fullName>
    </submittedName>
</protein>
<reference evidence="1" key="3">
    <citation type="submission" date="2023-05" db="EMBL/GenBank/DDBJ databases">
        <authorList>
            <person name="Smith C.H."/>
        </authorList>
    </citation>
    <scope>NUCLEOTIDE SEQUENCE</scope>
    <source>
        <strain evidence="1">CHS0354</strain>
        <tissue evidence="1">Mantle</tissue>
    </source>
</reference>
<evidence type="ECO:0000313" key="1">
    <source>
        <dbReference type="EMBL" id="KAK3600312.1"/>
    </source>
</evidence>
<evidence type="ECO:0000313" key="2">
    <source>
        <dbReference type="Proteomes" id="UP001195483"/>
    </source>
</evidence>
<keyword evidence="2" id="KW-1185">Reference proteome</keyword>
<sequence length="83" mass="9725">MMKDWCIDIFHAEVLSQHSNQNVCTSQITNLEAIKCDQEITVKPGNHKFIEYIFVANGRLLIRPGPERIKWDRFSDNKAKYTE</sequence>
<dbReference type="AlphaFoldDB" id="A0AAE0SYA1"/>